<dbReference type="Pfam" id="PF19174">
    <property type="entry name" value="DUF5856"/>
    <property type="match status" value="1"/>
</dbReference>
<evidence type="ECO:0000313" key="1">
    <source>
        <dbReference type="EMBL" id="CAB5220358.1"/>
    </source>
</evidence>
<dbReference type="EMBL" id="LR798285">
    <property type="protein sequence ID" value="CAB5220358.1"/>
    <property type="molecule type" value="Genomic_DNA"/>
</dbReference>
<accession>A0A6J7WU58</accession>
<organism evidence="1">
    <name type="scientific">uncultured Caudovirales phage</name>
    <dbReference type="NCBI Taxonomy" id="2100421"/>
    <lineage>
        <taxon>Viruses</taxon>
        <taxon>Duplodnaviria</taxon>
        <taxon>Heunggongvirae</taxon>
        <taxon>Uroviricota</taxon>
        <taxon>Caudoviricetes</taxon>
        <taxon>Peduoviridae</taxon>
        <taxon>Maltschvirus</taxon>
        <taxon>Maltschvirus maltsch</taxon>
    </lineage>
</organism>
<name>A0A6J7WU58_9CAUD</name>
<protein>
    <submittedName>
        <fullName evidence="1">Uncharacterized protein</fullName>
    </submittedName>
</protein>
<sequence length="142" mass="15441">MADDLKARVKALNDRIGKAMDGSDAVGNFVGSLLHAATIGHIMHFQTRSYAAHKALGELYEGLIDLTDDFAEAYQGCYGVIPGYPTTFAPMQQQEPVDFVRSLKAMVAASRTDLPSESQLQNIVDEIAALIDTALYKLTFLS</sequence>
<dbReference type="InterPro" id="IPR043876">
    <property type="entry name" value="DUF5856"/>
</dbReference>
<gene>
    <name evidence="1" type="ORF">UFOVP233_56</name>
</gene>
<proteinExistence type="predicted"/>
<reference evidence="1" key="1">
    <citation type="submission" date="2020-05" db="EMBL/GenBank/DDBJ databases">
        <authorList>
            <person name="Chiriac C."/>
            <person name="Salcher M."/>
            <person name="Ghai R."/>
            <person name="Kavagutti S V."/>
        </authorList>
    </citation>
    <scope>NUCLEOTIDE SEQUENCE</scope>
</reference>